<dbReference type="Pfam" id="PF00072">
    <property type="entry name" value="Response_reg"/>
    <property type="match status" value="2"/>
</dbReference>
<dbReference type="CDD" id="cd17538">
    <property type="entry name" value="REC_D1_PleD-like"/>
    <property type="match status" value="1"/>
</dbReference>
<dbReference type="PROSITE" id="PS50110">
    <property type="entry name" value="RESPONSE_REGULATORY"/>
    <property type="match status" value="2"/>
</dbReference>
<evidence type="ECO:0000259" key="1">
    <source>
        <dbReference type="PROSITE" id="PS50110"/>
    </source>
</evidence>
<dbReference type="FunFam" id="3.30.70.270:FF:000001">
    <property type="entry name" value="Diguanylate cyclase domain protein"/>
    <property type="match status" value="1"/>
</dbReference>
<dbReference type="GO" id="GO:0000160">
    <property type="term" value="P:phosphorelay signal transduction system"/>
    <property type="evidence" value="ECO:0007669"/>
    <property type="project" value="InterPro"/>
</dbReference>
<feature type="domain" description="Response regulatory" evidence="1">
    <location>
        <begin position="4"/>
        <end position="120"/>
    </location>
</feature>
<proteinExistence type="predicted"/>
<dbReference type="Gene3D" id="3.40.50.2300">
    <property type="match status" value="2"/>
</dbReference>
<dbReference type="GO" id="GO:0052621">
    <property type="term" value="F:diguanylate cyclase activity"/>
    <property type="evidence" value="ECO:0007669"/>
    <property type="project" value="TreeGrafter"/>
</dbReference>
<dbReference type="NCBIfam" id="NF007135">
    <property type="entry name" value="PRK09581.1"/>
    <property type="match status" value="1"/>
</dbReference>
<dbReference type="SUPFAM" id="SSF55073">
    <property type="entry name" value="Nucleotide cyclase"/>
    <property type="match status" value="1"/>
</dbReference>
<dbReference type="EMBL" id="UOEJ01000219">
    <property type="protein sequence ID" value="VAW05774.1"/>
    <property type="molecule type" value="Genomic_DNA"/>
</dbReference>
<dbReference type="GO" id="GO:0005886">
    <property type="term" value="C:plasma membrane"/>
    <property type="evidence" value="ECO:0007669"/>
    <property type="project" value="TreeGrafter"/>
</dbReference>
<dbReference type="Pfam" id="PF00990">
    <property type="entry name" value="GGDEF"/>
    <property type="match status" value="1"/>
</dbReference>
<dbReference type="InterPro" id="IPR029787">
    <property type="entry name" value="Nucleotide_cyclase"/>
</dbReference>
<dbReference type="PANTHER" id="PTHR45138:SF9">
    <property type="entry name" value="DIGUANYLATE CYCLASE DGCM-RELATED"/>
    <property type="match status" value="1"/>
</dbReference>
<sequence length="458" mass="51288">MTARVLVVDDVIQNVKLLEAKLTSEYFEVLTAMNGEDALKIIEQEHPDIVLLDVMMPGMDGFEVCRRIRSNAKSAHIPVVMVTALDQPKDRVAGLEAGADDFLTKPVLDLPLFARVRSLVRLKVLMDELRMRETTGQNFGISMGSDLSRNISLANAKVLLIEDYSRVAERITNYMTDLAVVDVDKAESGEISAANIEKYDLIIISLGLNETDGLRLCSQLRSAEATRRIPILVLVDEGDTNKMVRAMELGVTDYITRPIDRNELLARAKSQIRQKRYADRLRNNMQRSIEMAMTDAVTGLYNRHFLSTHLDNLMSKDNEKRQKVSLLMMDLDKFKLVNDTYGHTSGDEVLQEFARRISDDIRNIDLAARFGGEEFVVVMPDTNLEYSRFVAERLCRSIADEPFVISGSDQPITVTVSIGLALAGDKNTTSSKLLVSADDALYQAKKNGRNQVCSMDVE</sequence>
<protein>
    <submittedName>
        <fullName evidence="3">Pole remodelling regulatory diguanylate cyclase</fullName>
    </submittedName>
</protein>
<dbReference type="Gene3D" id="3.30.70.270">
    <property type="match status" value="1"/>
</dbReference>
<dbReference type="InterPro" id="IPR050469">
    <property type="entry name" value="Diguanylate_Cyclase"/>
</dbReference>
<reference evidence="3" key="1">
    <citation type="submission" date="2018-06" db="EMBL/GenBank/DDBJ databases">
        <authorList>
            <person name="Zhirakovskaya E."/>
        </authorList>
    </citation>
    <scope>NUCLEOTIDE SEQUENCE</scope>
</reference>
<dbReference type="GO" id="GO:0043709">
    <property type="term" value="P:cell adhesion involved in single-species biofilm formation"/>
    <property type="evidence" value="ECO:0007669"/>
    <property type="project" value="TreeGrafter"/>
</dbReference>
<dbReference type="InterPro" id="IPR043128">
    <property type="entry name" value="Rev_trsase/Diguanyl_cyclase"/>
</dbReference>
<dbReference type="AlphaFoldDB" id="A0A3B0TAF1"/>
<dbReference type="FunFam" id="3.40.50.2300:FF:000574">
    <property type="entry name" value="Response regulator PleD"/>
    <property type="match status" value="1"/>
</dbReference>
<dbReference type="PANTHER" id="PTHR45138">
    <property type="entry name" value="REGULATORY COMPONENTS OF SENSORY TRANSDUCTION SYSTEM"/>
    <property type="match status" value="1"/>
</dbReference>
<dbReference type="InterPro" id="IPR001789">
    <property type="entry name" value="Sig_transdc_resp-reg_receiver"/>
</dbReference>
<dbReference type="NCBIfam" id="TIGR00254">
    <property type="entry name" value="GGDEF"/>
    <property type="match status" value="1"/>
</dbReference>
<feature type="domain" description="GGDEF" evidence="2">
    <location>
        <begin position="322"/>
        <end position="457"/>
    </location>
</feature>
<dbReference type="CDD" id="cd01949">
    <property type="entry name" value="GGDEF"/>
    <property type="match status" value="1"/>
</dbReference>
<evidence type="ECO:0000313" key="3">
    <source>
        <dbReference type="EMBL" id="VAW05774.1"/>
    </source>
</evidence>
<evidence type="ECO:0000259" key="2">
    <source>
        <dbReference type="PROSITE" id="PS50887"/>
    </source>
</evidence>
<dbReference type="SMART" id="SM00448">
    <property type="entry name" value="REC"/>
    <property type="match status" value="2"/>
</dbReference>
<dbReference type="SMART" id="SM00267">
    <property type="entry name" value="GGDEF"/>
    <property type="match status" value="1"/>
</dbReference>
<dbReference type="GO" id="GO:1902201">
    <property type="term" value="P:negative regulation of bacterial-type flagellum-dependent cell motility"/>
    <property type="evidence" value="ECO:0007669"/>
    <property type="project" value="TreeGrafter"/>
</dbReference>
<dbReference type="PROSITE" id="PS50887">
    <property type="entry name" value="GGDEF"/>
    <property type="match status" value="1"/>
</dbReference>
<dbReference type="SUPFAM" id="SSF52172">
    <property type="entry name" value="CheY-like"/>
    <property type="match status" value="2"/>
</dbReference>
<organism evidence="3">
    <name type="scientific">hydrothermal vent metagenome</name>
    <dbReference type="NCBI Taxonomy" id="652676"/>
    <lineage>
        <taxon>unclassified sequences</taxon>
        <taxon>metagenomes</taxon>
        <taxon>ecological metagenomes</taxon>
    </lineage>
</organism>
<accession>A0A3B0TAF1</accession>
<gene>
    <name evidence="3" type="ORF">MNBD_ALPHA01-664</name>
</gene>
<dbReference type="InterPro" id="IPR011006">
    <property type="entry name" value="CheY-like_superfamily"/>
</dbReference>
<dbReference type="InterPro" id="IPR000160">
    <property type="entry name" value="GGDEF_dom"/>
</dbReference>
<feature type="domain" description="Response regulatory" evidence="1">
    <location>
        <begin position="157"/>
        <end position="272"/>
    </location>
</feature>
<name>A0A3B0TAF1_9ZZZZ</name>